<gene>
    <name evidence="5" type="ORF">DFQ27_003336</name>
</gene>
<dbReference type="InterPro" id="IPR045735">
    <property type="entry name" value="Spore_III_AA_AAA+_ATPase"/>
</dbReference>
<keyword evidence="2" id="KW-0067">ATP-binding</keyword>
<evidence type="ECO:0000313" key="5">
    <source>
        <dbReference type="EMBL" id="KAG0260765.1"/>
    </source>
</evidence>
<reference evidence="5" key="1">
    <citation type="journal article" date="2020" name="Fungal Divers.">
        <title>Resolving the Mortierellaceae phylogeny through synthesis of multi-gene phylogenetics and phylogenomics.</title>
        <authorList>
            <person name="Vandepol N."/>
            <person name="Liber J."/>
            <person name="Desiro A."/>
            <person name="Na H."/>
            <person name="Kennedy M."/>
            <person name="Barry K."/>
            <person name="Grigoriev I.V."/>
            <person name="Miller A.N."/>
            <person name="O'Donnell K."/>
            <person name="Stajich J.E."/>
            <person name="Bonito G."/>
        </authorList>
    </citation>
    <scope>NUCLEOTIDE SEQUENCE</scope>
    <source>
        <strain evidence="5">BC1065</strain>
    </source>
</reference>
<dbReference type="SMART" id="SM00382">
    <property type="entry name" value="AAA"/>
    <property type="match status" value="1"/>
</dbReference>
<dbReference type="PANTHER" id="PTHR20953">
    <property type="entry name" value="KINASE-RELATED"/>
    <property type="match status" value="1"/>
</dbReference>
<accession>A0A9P6U4Y6</accession>
<dbReference type="Gene3D" id="3.40.50.300">
    <property type="entry name" value="P-loop containing nucleotide triphosphate hydrolases"/>
    <property type="match status" value="1"/>
</dbReference>
<name>A0A9P6U4Y6_9FUNG</name>
<feature type="compositionally biased region" description="Polar residues" evidence="3">
    <location>
        <begin position="98"/>
        <end position="119"/>
    </location>
</feature>
<dbReference type="InterPro" id="IPR027417">
    <property type="entry name" value="P-loop_NTPase"/>
</dbReference>
<dbReference type="Pfam" id="PF19568">
    <property type="entry name" value="Spore_III_AA"/>
    <property type="match status" value="1"/>
</dbReference>
<organism evidence="5 6">
    <name type="scientific">Actinomortierella ambigua</name>
    <dbReference type="NCBI Taxonomy" id="1343610"/>
    <lineage>
        <taxon>Eukaryota</taxon>
        <taxon>Fungi</taxon>
        <taxon>Fungi incertae sedis</taxon>
        <taxon>Mucoromycota</taxon>
        <taxon>Mortierellomycotina</taxon>
        <taxon>Mortierellomycetes</taxon>
        <taxon>Mortierellales</taxon>
        <taxon>Mortierellaceae</taxon>
        <taxon>Actinomortierella</taxon>
    </lineage>
</organism>
<evidence type="ECO:0000256" key="1">
    <source>
        <dbReference type="ARBA" id="ARBA00022741"/>
    </source>
</evidence>
<sequence>MDPSKIKAAALECFGLEKSVPVDQFVKALKRRNIDTSKKLTRIVGSTNYLALKDKNSTVFLTMDIVTPQAKPAHPSPPPSPNRKAAASSSVQPPVAKFSQTTKSPVATSRQLAQKTTPLSAKPPVAKAVETTKTILPLAVRCDVAAISDLLDDMDLEDLDLEDTALTDIFIDVGSNVSAKVQGRCVGYNKVVEYPDIHMILDKLPGEGPTDAHSNRTIFGDTLHRLAAVTYDGVTTGLTIRVGRNVTGLLPIFEGLVETKNILLCGAPNVGKTTTLREICKYLSQGRCLCLVDTSGEVCGDAGMKSEFVGTSRVFRPANPEKQYATLLDCVRNHSPDVIAIDELNKKEEMEVCQTIALRSIQMVASVHGNIQDLVFNPMLNKALGGTTSALVSDRNAVDGRKVVPQRTSRPIFDVVINIRRTPEGFKYTFIEDTADNVTRIMQEKPIKIRTRRIYQGKLYETEEELASPYE</sequence>
<feature type="domain" description="AAA+ ATPase" evidence="4">
    <location>
        <begin position="258"/>
        <end position="390"/>
    </location>
</feature>
<evidence type="ECO:0000313" key="6">
    <source>
        <dbReference type="Proteomes" id="UP000807716"/>
    </source>
</evidence>
<proteinExistence type="predicted"/>
<dbReference type="AlphaFoldDB" id="A0A9P6U4Y6"/>
<keyword evidence="1" id="KW-0547">Nucleotide-binding</keyword>
<evidence type="ECO:0000256" key="3">
    <source>
        <dbReference type="SAM" id="MobiDB-lite"/>
    </source>
</evidence>
<dbReference type="InterPro" id="IPR003593">
    <property type="entry name" value="AAA+_ATPase"/>
</dbReference>
<protein>
    <recommendedName>
        <fullName evidence="4">AAA+ ATPase domain-containing protein</fullName>
    </recommendedName>
</protein>
<evidence type="ECO:0000256" key="2">
    <source>
        <dbReference type="ARBA" id="ARBA00022840"/>
    </source>
</evidence>
<dbReference type="EMBL" id="JAAAJB010000238">
    <property type="protein sequence ID" value="KAG0260765.1"/>
    <property type="molecule type" value="Genomic_DNA"/>
</dbReference>
<dbReference type="SUPFAM" id="SSF52540">
    <property type="entry name" value="P-loop containing nucleoside triphosphate hydrolases"/>
    <property type="match status" value="1"/>
</dbReference>
<keyword evidence="6" id="KW-1185">Reference proteome</keyword>
<dbReference type="Proteomes" id="UP000807716">
    <property type="component" value="Unassembled WGS sequence"/>
</dbReference>
<feature type="region of interest" description="Disordered" evidence="3">
    <location>
        <begin position="69"/>
        <end position="124"/>
    </location>
</feature>
<evidence type="ECO:0000259" key="4">
    <source>
        <dbReference type="SMART" id="SM00382"/>
    </source>
</evidence>
<dbReference type="OrthoDB" id="26838at2759"/>
<dbReference type="PANTHER" id="PTHR20953:SF3">
    <property type="entry name" value="P-LOOP CONTAINING NUCLEOSIDE TRIPHOSPHATE HYDROLASES SUPERFAMILY PROTEIN"/>
    <property type="match status" value="1"/>
</dbReference>
<comment type="caution">
    <text evidence="5">The sequence shown here is derived from an EMBL/GenBank/DDBJ whole genome shotgun (WGS) entry which is preliminary data.</text>
</comment>
<dbReference type="GO" id="GO:0005524">
    <property type="term" value="F:ATP binding"/>
    <property type="evidence" value="ECO:0007669"/>
    <property type="project" value="UniProtKB-KW"/>
</dbReference>